<protein>
    <submittedName>
        <fullName evidence="3">Uncharacterized protein</fullName>
    </submittedName>
</protein>
<sequence>MSSPEFFITFIAGFAVLLTLIYMLKTDSRSKRRRIFERIELIEKELKEYRKEVDDKYCTKHTFDVWREVITL</sequence>
<dbReference type="AlphaFoldDB" id="A0A6H1ZCJ7"/>
<keyword evidence="1" id="KW-0175">Coiled coil</keyword>
<name>A0A6H1ZCJ7_9ZZZZ</name>
<keyword evidence="2" id="KW-0472">Membrane</keyword>
<evidence type="ECO:0000256" key="2">
    <source>
        <dbReference type="SAM" id="Phobius"/>
    </source>
</evidence>
<keyword evidence="2" id="KW-1133">Transmembrane helix</keyword>
<dbReference type="EMBL" id="MT143988">
    <property type="protein sequence ID" value="QJA45268.1"/>
    <property type="molecule type" value="Genomic_DNA"/>
</dbReference>
<evidence type="ECO:0000313" key="4">
    <source>
        <dbReference type="EMBL" id="QJH93668.1"/>
    </source>
</evidence>
<proteinExistence type="predicted"/>
<organism evidence="3">
    <name type="scientific">viral metagenome</name>
    <dbReference type="NCBI Taxonomy" id="1070528"/>
    <lineage>
        <taxon>unclassified sequences</taxon>
        <taxon>metagenomes</taxon>
        <taxon>organismal metagenomes</taxon>
    </lineage>
</organism>
<evidence type="ECO:0000256" key="1">
    <source>
        <dbReference type="SAM" id="Coils"/>
    </source>
</evidence>
<feature type="coiled-coil region" evidence="1">
    <location>
        <begin position="32"/>
        <end position="59"/>
    </location>
</feature>
<feature type="transmembrane region" description="Helical" evidence="2">
    <location>
        <begin position="6"/>
        <end position="24"/>
    </location>
</feature>
<reference evidence="3" key="1">
    <citation type="submission" date="2020-03" db="EMBL/GenBank/DDBJ databases">
        <title>The deep terrestrial virosphere.</title>
        <authorList>
            <person name="Holmfeldt K."/>
            <person name="Nilsson E."/>
            <person name="Simone D."/>
            <person name="Lopez-Fernandez M."/>
            <person name="Wu X."/>
            <person name="de Brujin I."/>
            <person name="Lundin D."/>
            <person name="Andersson A."/>
            <person name="Bertilsson S."/>
            <person name="Dopson M."/>
        </authorList>
    </citation>
    <scope>NUCLEOTIDE SEQUENCE</scope>
    <source>
        <strain evidence="3">TM448A00204</strain>
        <strain evidence="4">TM448B00128</strain>
    </source>
</reference>
<keyword evidence="2" id="KW-0812">Transmembrane</keyword>
<dbReference type="EMBL" id="MT144590">
    <property type="protein sequence ID" value="QJH93668.1"/>
    <property type="molecule type" value="Genomic_DNA"/>
</dbReference>
<evidence type="ECO:0000313" key="3">
    <source>
        <dbReference type="EMBL" id="QJA45268.1"/>
    </source>
</evidence>
<accession>A0A6H1ZCJ7</accession>
<gene>
    <name evidence="3" type="ORF">TM448A00204_0013</name>
    <name evidence="4" type="ORF">TM448B00128_0043</name>
</gene>